<protein>
    <submittedName>
        <fullName evidence="2">Uncharacterized protein</fullName>
    </submittedName>
</protein>
<feature type="region of interest" description="Disordered" evidence="1">
    <location>
        <begin position="58"/>
        <end position="78"/>
    </location>
</feature>
<gene>
    <name evidence="2" type="ORF">NTJ_14811</name>
</gene>
<organism evidence="2 3">
    <name type="scientific">Nesidiocoris tenuis</name>
    <dbReference type="NCBI Taxonomy" id="355587"/>
    <lineage>
        <taxon>Eukaryota</taxon>
        <taxon>Metazoa</taxon>
        <taxon>Ecdysozoa</taxon>
        <taxon>Arthropoda</taxon>
        <taxon>Hexapoda</taxon>
        <taxon>Insecta</taxon>
        <taxon>Pterygota</taxon>
        <taxon>Neoptera</taxon>
        <taxon>Paraneoptera</taxon>
        <taxon>Hemiptera</taxon>
        <taxon>Heteroptera</taxon>
        <taxon>Panheteroptera</taxon>
        <taxon>Cimicomorpha</taxon>
        <taxon>Miridae</taxon>
        <taxon>Dicyphina</taxon>
        <taxon>Nesidiocoris</taxon>
    </lineage>
</organism>
<name>A0ABN7BCD0_9HEMI</name>
<evidence type="ECO:0000313" key="3">
    <source>
        <dbReference type="Proteomes" id="UP001307889"/>
    </source>
</evidence>
<evidence type="ECO:0000313" key="2">
    <source>
        <dbReference type="EMBL" id="BET01992.1"/>
    </source>
</evidence>
<evidence type="ECO:0000256" key="1">
    <source>
        <dbReference type="SAM" id="MobiDB-lite"/>
    </source>
</evidence>
<keyword evidence="3" id="KW-1185">Reference proteome</keyword>
<feature type="compositionally biased region" description="Polar residues" evidence="1">
    <location>
        <begin position="58"/>
        <end position="77"/>
    </location>
</feature>
<accession>A0ABN7BCD0</accession>
<reference evidence="2 3" key="1">
    <citation type="submission" date="2023-09" db="EMBL/GenBank/DDBJ databases">
        <title>Nesidiocoris tenuis whole genome shotgun sequence.</title>
        <authorList>
            <person name="Shibata T."/>
            <person name="Shimoda M."/>
            <person name="Kobayashi T."/>
            <person name="Uehara T."/>
        </authorList>
    </citation>
    <scope>NUCLEOTIDE SEQUENCE [LARGE SCALE GENOMIC DNA]</scope>
    <source>
        <strain evidence="2 3">Japan</strain>
    </source>
</reference>
<dbReference type="EMBL" id="AP028921">
    <property type="protein sequence ID" value="BET01992.1"/>
    <property type="molecule type" value="Genomic_DNA"/>
</dbReference>
<dbReference type="Proteomes" id="UP001307889">
    <property type="component" value="Chromosome 13"/>
</dbReference>
<sequence>METPMITSPACVAEDFLQKVQQEATEERRFLRALQEAAEVFNSFEKCLRTSEVWGSNNKAKFPRSSSKSTPKSNENPSIALKASITARRSQWYGYATSSARVAEDFLQKAHQPATEERRFLQTLQEAAEVFNSFENCTNWRHPEHRGAAILISVEHHGNPCIRPKYEKTFACLVIFAIQIRDANRMTIPNKVEALRRDKSAFPEKEAFRPWIALSSEVIVGEKVVP</sequence>
<proteinExistence type="predicted"/>